<organism evidence="1 2">
    <name type="scientific">Legionella maceachernii</name>
    <dbReference type="NCBI Taxonomy" id="466"/>
    <lineage>
        <taxon>Bacteria</taxon>
        <taxon>Pseudomonadati</taxon>
        <taxon>Pseudomonadota</taxon>
        <taxon>Gammaproteobacteria</taxon>
        <taxon>Legionellales</taxon>
        <taxon>Legionellaceae</taxon>
        <taxon>Legionella</taxon>
    </lineage>
</organism>
<evidence type="ECO:0000313" key="2">
    <source>
        <dbReference type="Proteomes" id="UP000054908"/>
    </source>
</evidence>
<gene>
    <name evidence="1" type="ORF">Lmac_3160</name>
</gene>
<evidence type="ECO:0000313" key="1">
    <source>
        <dbReference type="EMBL" id="KTD24287.1"/>
    </source>
</evidence>
<accession>A0A0W0VW41</accession>
<dbReference type="AlphaFoldDB" id="A0A0W0VW41"/>
<sequence>MSVEDAKKYSPEVFAWNEYVAGQAIVYARSFIREGYTQLSNNEYSDEKKKALFHAVEDVRHIDDSIFAESRLEHDAHVKEFYNKVAFAKKYSLGNCQELAFVALDYVIDNGPPGIDAEVYGLSGGDHVFLVIGRPENSDPNNPDTWGENAFIADPWANQIYPASQYKEWTKNYYGTGEIEARTNRTEDFDPREHKFAPFEKINTQYMRKAHTPEHFQEFTQLFKTKCETLLKCGQQFQQKLETMANELRNKYGDDHFKLPVLNKKIEQLKQLNEKIKQSLQQEIKPEKNYYETRHELELTLNRYNKTLITIKEGRASQDILRRPDEQKSVAGKVMDLYKQAFQDVRDSCKAMEKIDKSVDKSMDEMASLRYSK</sequence>
<protein>
    <submittedName>
        <fullName evidence="1">Uncharacterized protein</fullName>
    </submittedName>
</protein>
<dbReference type="PATRIC" id="fig|466.6.peg.3384"/>
<keyword evidence="2" id="KW-1185">Reference proteome</keyword>
<dbReference type="RefSeq" id="WP_058453804.1">
    <property type="nucleotide sequence ID" value="NZ_CAAAIB010000017.1"/>
</dbReference>
<reference evidence="1 2" key="1">
    <citation type="submission" date="2015-11" db="EMBL/GenBank/DDBJ databases">
        <title>Genomic analysis of 38 Legionella species identifies large and diverse effector repertoires.</title>
        <authorList>
            <person name="Burstein D."/>
            <person name="Amaro F."/>
            <person name="Zusman T."/>
            <person name="Lifshitz Z."/>
            <person name="Cohen O."/>
            <person name="Gilbert J.A."/>
            <person name="Pupko T."/>
            <person name="Shuman H.A."/>
            <person name="Segal G."/>
        </authorList>
    </citation>
    <scope>NUCLEOTIDE SEQUENCE [LARGE SCALE GENOMIC DNA]</scope>
    <source>
        <strain evidence="1 2">PX-1-G2-E2</strain>
    </source>
</reference>
<dbReference type="OrthoDB" id="9152014at2"/>
<proteinExistence type="predicted"/>
<dbReference type="Proteomes" id="UP000054908">
    <property type="component" value="Unassembled WGS sequence"/>
</dbReference>
<dbReference type="EMBL" id="LNYL01000051">
    <property type="protein sequence ID" value="KTD24287.1"/>
    <property type="molecule type" value="Genomic_DNA"/>
</dbReference>
<comment type="caution">
    <text evidence="1">The sequence shown here is derived from an EMBL/GenBank/DDBJ whole genome shotgun (WGS) entry which is preliminary data.</text>
</comment>
<name>A0A0W0VW41_9GAMM</name>